<dbReference type="OrthoDB" id="6508477at2759"/>
<keyword evidence="3" id="KW-1185">Reference proteome</keyword>
<evidence type="ECO:0000256" key="1">
    <source>
        <dbReference type="SAM" id="MobiDB-lite"/>
    </source>
</evidence>
<feature type="region of interest" description="Disordered" evidence="1">
    <location>
        <begin position="235"/>
        <end position="267"/>
    </location>
</feature>
<evidence type="ECO:0000313" key="2">
    <source>
        <dbReference type="EMBL" id="KAH9379655.1"/>
    </source>
</evidence>
<comment type="caution">
    <text evidence="2">The sequence shown here is derived from an EMBL/GenBank/DDBJ whole genome shotgun (WGS) entry which is preliminary data.</text>
</comment>
<sequence length="267" mass="29541">MSGTRNAASNATCNASVNANADLIPSQDLVRLIKQASPCSAVRKRQDIMDRDEYYNLVRMMNAEQHELLRDIIDEQTTPSAPPLRVIFTGLAGCDGPLQEVRQHRQQHRYNAFFICASTGKAAVAVGGTTMRTSFKLSRKTTGPNKDGGLSASELNTFRVAFRNVKFVITDEVSDVDLASSQAPVQQQKLLLWLLLFQLSPVLRLRPLAQSLVLTLFQFQKPRLRPWMSLQVRLPEASQERRGATGRGKPTKPKASKVAAPGNDPKT</sequence>
<name>A0A9J6GYZ8_HAELO</name>
<dbReference type="VEuPathDB" id="VectorBase:HLOH_040085"/>
<organism evidence="2 3">
    <name type="scientific">Haemaphysalis longicornis</name>
    <name type="common">Bush tick</name>
    <dbReference type="NCBI Taxonomy" id="44386"/>
    <lineage>
        <taxon>Eukaryota</taxon>
        <taxon>Metazoa</taxon>
        <taxon>Ecdysozoa</taxon>
        <taxon>Arthropoda</taxon>
        <taxon>Chelicerata</taxon>
        <taxon>Arachnida</taxon>
        <taxon>Acari</taxon>
        <taxon>Parasitiformes</taxon>
        <taxon>Ixodida</taxon>
        <taxon>Ixodoidea</taxon>
        <taxon>Ixodidae</taxon>
        <taxon>Haemaphysalinae</taxon>
        <taxon>Haemaphysalis</taxon>
    </lineage>
</organism>
<dbReference type="InterPro" id="IPR027417">
    <property type="entry name" value="P-loop_NTPase"/>
</dbReference>
<evidence type="ECO:0000313" key="3">
    <source>
        <dbReference type="Proteomes" id="UP000821853"/>
    </source>
</evidence>
<dbReference type="EMBL" id="JABSTR010000010">
    <property type="protein sequence ID" value="KAH9379655.1"/>
    <property type="molecule type" value="Genomic_DNA"/>
</dbReference>
<proteinExistence type="predicted"/>
<dbReference type="AlphaFoldDB" id="A0A9J6GYZ8"/>
<dbReference type="Proteomes" id="UP000821853">
    <property type="component" value="Chromosome 8"/>
</dbReference>
<accession>A0A9J6GYZ8</accession>
<evidence type="ECO:0008006" key="4">
    <source>
        <dbReference type="Google" id="ProtNLM"/>
    </source>
</evidence>
<gene>
    <name evidence="2" type="ORF">HPB48_011677</name>
</gene>
<dbReference type="Gene3D" id="3.40.50.300">
    <property type="entry name" value="P-loop containing nucleotide triphosphate hydrolases"/>
    <property type="match status" value="1"/>
</dbReference>
<reference evidence="2 3" key="1">
    <citation type="journal article" date="2020" name="Cell">
        <title>Large-Scale Comparative Analyses of Tick Genomes Elucidate Their Genetic Diversity and Vector Capacities.</title>
        <authorList>
            <consortium name="Tick Genome and Microbiome Consortium (TIGMIC)"/>
            <person name="Jia N."/>
            <person name="Wang J."/>
            <person name="Shi W."/>
            <person name="Du L."/>
            <person name="Sun Y."/>
            <person name="Zhan W."/>
            <person name="Jiang J.F."/>
            <person name="Wang Q."/>
            <person name="Zhang B."/>
            <person name="Ji P."/>
            <person name="Bell-Sakyi L."/>
            <person name="Cui X.M."/>
            <person name="Yuan T.T."/>
            <person name="Jiang B.G."/>
            <person name="Yang W.F."/>
            <person name="Lam T.T."/>
            <person name="Chang Q.C."/>
            <person name="Ding S.J."/>
            <person name="Wang X.J."/>
            <person name="Zhu J.G."/>
            <person name="Ruan X.D."/>
            <person name="Zhao L."/>
            <person name="Wei J.T."/>
            <person name="Ye R.Z."/>
            <person name="Que T.C."/>
            <person name="Du C.H."/>
            <person name="Zhou Y.H."/>
            <person name="Cheng J.X."/>
            <person name="Dai P.F."/>
            <person name="Guo W.B."/>
            <person name="Han X.H."/>
            <person name="Huang E.J."/>
            <person name="Li L.F."/>
            <person name="Wei W."/>
            <person name="Gao Y.C."/>
            <person name="Liu J.Z."/>
            <person name="Shao H.Z."/>
            <person name="Wang X."/>
            <person name="Wang C.C."/>
            <person name="Yang T.C."/>
            <person name="Huo Q.B."/>
            <person name="Li W."/>
            <person name="Chen H.Y."/>
            <person name="Chen S.E."/>
            <person name="Zhou L.G."/>
            <person name="Ni X.B."/>
            <person name="Tian J.H."/>
            <person name="Sheng Y."/>
            <person name="Liu T."/>
            <person name="Pan Y.S."/>
            <person name="Xia L.Y."/>
            <person name="Li J."/>
            <person name="Zhao F."/>
            <person name="Cao W.C."/>
        </authorList>
    </citation>
    <scope>NUCLEOTIDE SEQUENCE [LARGE SCALE GENOMIC DNA]</scope>
    <source>
        <strain evidence="2">HaeL-2018</strain>
    </source>
</reference>
<protein>
    <recommendedName>
        <fullName evidence="4">ATP-dependent DNA helicase</fullName>
    </recommendedName>
</protein>